<keyword evidence="1" id="KW-1133">Transmembrane helix</keyword>
<name>A0A1F5WZK1_9BACT</name>
<reference evidence="2 3" key="1">
    <citation type="journal article" date="2016" name="Nat. Commun.">
        <title>Thousands of microbial genomes shed light on interconnected biogeochemical processes in an aquifer system.</title>
        <authorList>
            <person name="Anantharaman K."/>
            <person name="Brown C.T."/>
            <person name="Hug L.A."/>
            <person name="Sharon I."/>
            <person name="Castelle C.J."/>
            <person name="Probst A.J."/>
            <person name="Thomas B.C."/>
            <person name="Singh A."/>
            <person name="Wilkins M.J."/>
            <person name="Karaoz U."/>
            <person name="Brodie E.L."/>
            <person name="Williams K.H."/>
            <person name="Hubbard S.S."/>
            <person name="Banfield J.F."/>
        </authorList>
    </citation>
    <scope>NUCLEOTIDE SEQUENCE [LARGE SCALE GENOMIC DNA]</scope>
</reference>
<dbReference type="Proteomes" id="UP000178114">
    <property type="component" value="Unassembled WGS sequence"/>
</dbReference>
<evidence type="ECO:0000313" key="2">
    <source>
        <dbReference type="EMBL" id="OGF81060.1"/>
    </source>
</evidence>
<organism evidence="2 3">
    <name type="scientific">Candidatus Giovannonibacteria bacterium RIFCSPLOWO2_01_FULL_45_34</name>
    <dbReference type="NCBI Taxonomy" id="1798351"/>
    <lineage>
        <taxon>Bacteria</taxon>
        <taxon>Candidatus Giovannoniibacteriota</taxon>
    </lineage>
</organism>
<protein>
    <recommendedName>
        <fullName evidence="4">PpiC domain-containing protein</fullName>
    </recommendedName>
</protein>
<dbReference type="AlphaFoldDB" id="A0A1F5WZK1"/>
<accession>A0A1F5WZK1</accession>
<feature type="transmembrane region" description="Helical" evidence="1">
    <location>
        <begin position="12"/>
        <end position="30"/>
    </location>
</feature>
<evidence type="ECO:0000256" key="1">
    <source>
        <dbReference type="SAM" id="Phobius"/>
    </source>
</evidence>
<dbReference type="EMBL" id="MFID01000019">
    <property type="protein sequence ID" value="OGF81060.1"/>
    <property type="molecule type" value="Genomic_DNA"/>
</dbReference>
<sequence length="187" mass="21006">MFPEFLKQKYIIILAIVILLAGAAVWYFGFAPVMSVEGKNVSIGEFSKIKGAISRYDEVSHAVGTTTLPVELNRRALSNIIEIMLVDKLVSETDPSINQRAEDVVKEALAGNKNFSLADAAERLYGLSEKDFMDLVLIPQAKRSLLLDHFKDDPTKLNDAWENINKTADIKIYYPGYYWESGEVKTK</sequence>
<keyword evidence="1" id="KW-0472">Membrane</keyword>
<dbReference type="STRING" id="1798351.A2930_03335"/>
<proteinExistence type="predicted"/>
<evidence type="ECO:0008006" key="4">
    <source>
        <dbReference type="Google" id="ProtNLM"/>
    </source>
</evidence>
<comment type="caution">
    <text evidence="2">The sequence shown here is derived from an EMBL/GenBank/DDBJ whole genome shotgun (WGS) entry which is preliminary data.</text>
</comment>
<evidence type="ECO:0000313" key="3">
    <source>
        <dbReference type="Proteomes" id="UP000178114"/>
    </source>
</evidence>
<gene>
    <name evidence="2" type="ORF">A2930_03335</name>
</gene>
<keyword evidence="1" id="KW-0812">Transmembrane</keyword>